<evidence type="ECO:0000256" key="3">
    <source>
        <dbReference type="ARBA" id="ARBA00004437"/>
    </source>
</evidence>
<keyword evidence="5" id="KW-0963">Cytoplasm</keyword>
<accession>A0AAE0Q537</accession>
<keyword evidence="20" id="KW-1185">Reference proteome</keyword>
<feature type="compositionally biased region" description="Basic and acidic residues" evidence="16">
    <location>
        <begin position="547"/>
        <end position="562"/>
    </location>
</feature>
<feature type="compositionally biased region" description="Basic and acidic residues" evidence="16">
    <location>
        <begin position="508"/>
        <end position="524"/>
    </location>
</feature>
<evidence type="ECO:0000256" key="10">
    <source>
        <dbReference type="ARBA" id="ARBA00022801"/>
    </source>
</evidence>
<feature type="compositionally biased region" description="Acidic residues" evidence="16">
    <location>
        <begin position="228"/>
        <end position="262"/>
    </location>
</feature>
<dbReference type="PROSITE" id="PS00973">
    <property type="entry name" value="USP_2"/>
    <property type="match status" value="1"/>
</dbReference>
<feature type="domain" description="USP" evidence="17">
    <location>
        <begin position="297"/>
        <end position="889"/>
    </location>
</feature>
<name>A0AAE0Q537_9TELE</name>
<feature type="compositionally biased region" description="Acidic residues" evidence="16">
    <location>
        <begin position="182"/>
        <end position="198"/>
    </location>
</feature>
<comment type="catalytic activity">
    <reaction evidence="1 15">
        <text>Thiol-dependent hydrolysis of ester, thioester, amide, peptide and isopeptide bonds formed by the C-terminal Gly of ubiquitin (a 76-residue protein attached to proteins as an intracellular targeting signal).</text>
        <dbReference type="EC" id="3.4.19.12"/>
    </reaction>
</comment>
<dbReference type="EC" id="3.4.19.12" evidence="15"/>
<evidence type="ECO:0000259" key="17">
    <source>
        <dbReference type="PROSITE" id="PS50235"/>
    </source>
</evidence>
<keyword evidence="10 15" id="KW-0378">Hydrolase</keyword>
<comment type="subcellular location">
    <subcellularLocation>
        <location evidence="4">Cytoplasm</location>
    </subcellularLocation>
    <subcellularLocation>
        <location evidence="2">Nucleus</location>
    </subcellularLocation>
    <subcellularLocation>
        <location evidence="3">Photoreceptor inner segment</location>
    </subcellularLocation>
</comment>
<keyword evidence="13" id="KW-0539">Nucleus</keyword>
<dbReference type="InterPro" id="IPR001394">
    <property type="entry name" value="Peptidase_C19_UCH"/>
</dbReference>
<dbReference type="GO" id="GO:0005634">
    <property type="term" value="C:nucleus"/>
    <property type="evidence" value="ECO:0007669"/>
    <property type="project" value="UniProtKB-SubCell"/>
</dbReference>
<dbReference type="PROSITE" id="PS00972">
    <property type="entry name" value="USP_1"/>
    <property type="match status" value="1"/>
</dbReference>
<evidence type="ECO:0000256" key="4">
    <source>
        <dbReference type="ARBA" id="ARBA00004496"/>
    </source>
</evidence>
<evidence type="ECO:0000256" key="13">
    <source>
        <dbReference type="ARBA" id="ARBA00023242"/>
    </source>
</evidence>
<evidence type="ECO:0000256" key="12">
    <source>
        <dbReference type="ARBA" id="ARBA00022833"/>
    </source>
</evidence>
<dbReference type="PANTHER" id="PTHR21646">
    <property type="entry name" value="UBIQUITIN CARBOXYL-TERMINAL HYDROLASE"/>
    <property type="match status" value="1"/>
</dbReference>
<dbReference type="GO" id="GO:0006508">
    <property type="term" value="P:proteolysis"/>
    <property type="evidence" value="ECO:0007669"/>
    <property type="project" value="UniProtKB-KW"/>
</dbReference>
<comment type="similarity">
    <text evidence="15">Belongs to the peptidase C19 family.</text>
</comment>
<organism evidence="19 20">
    <name type="scientific">Hemibagrus guttatus</name>
    <dbReference type="NCBI Taxonomy" id="175788"/>
    <lineage>
        <taxon>Eukaryota</taxon>
        <taxon>Metazoa</taxon>
        <taxon>Chordata</taxon>
        <taxon>Craniata</taxon>
        <taxon>Vertebrata</taxon>
        <taxon>Euteleostomi</taxon>
        <taxon>Actinopterygii</taxon>
        <taxon>Neopterygii</taxon>
        <taxon>Teleostei</taxon>
        <taxon>Ostariophysi</taxon>
        <taxon>Siluriformes</taxon>
        <taxon>Bagridae</taxon>
        <taxon>Hemibagrus</taxon>
    </lineage>
</organism>
<dbReference type="GO" id="GO:0016579">
    <property type="term" value="P:protein deubiquitination"/>
    <property type="evidence" value="ECO:0007669"/>
    <property type="project" value="InterPro"/>
</dbReference>
<keyword evidence="12" id="KW-0862">Zinc</keyword>
<dbReference type="InterPro" id="IPR018200">
    <property type="entry name" value="USP_CS"/>
</dbReference>
<dbReference type="Pfam" id="PF02148">
    <property type="entry name" value="zf-UBP"/>
    <property type="match status" value="1"/>
</dbReference>
<dbReference type="GO" id="GO:0001917">
    <property type="term" value="C:photoreceptor inner segment"/>
    <property type="evidence" value="ECO:0007669"/>
    <property type="project" value="UniProtKB-SubCell"/>
</dbReference>
<feature type="compositionally biased region" description="Low complexity" evidence="16">
    <location>
        <begin position="605"/>
        <end position="623"/>
    </location>
</feature>
<dbReference type="FunFam" id="3.90.70.10:FF:000129">
    <property type="entry name" value="Ubiquitinyl hydrolase 1"/>
    <property type="match status" value="1"/>
</dbReference>
<evidence type="ECO:0000256" key="7">
    <source>
        <dbReference type="ARBA" id="ARBA00022723"/>
    </source>
</evidence>
<evidence type="ECO:0000256" key="16">
    <source>
        <dbReference type="SAM" id="MobiDB-lite"/>
    </source>
</evidence>
<dbReference type="Pfam" id="PF00443">
    <property type="entry name" value="UCH"/>
    <property type="match status" value="1"/>
</dbReference>
<feature type="region of interest" description="Disordered" evidence="16">
    <location>
        <begin position="157"/>
        <end position="267"/>
    </location>
</feature>
<evidence type="ECO:0000256" key="8">
    <source>
        <dbReference type="ARBA" id="ARBA00022771"/>
    </source>
</evidence>
<feature type="domain" description="UBP-type" evidence="18">
    <location>
        <begin position="36"/>
        <end position="153"/>
    </location>
</feature>
<evidence type="ECO:0000256" key="14">
    <source>
        <dbReference type="PROSITE-ProRule" id="PRU00502"/>
    </source>
</evidence>
<dbReference type="GO" id="GO:0008270">
    <property type="term" value="F:zinc ion binding"/>
    <property type="evidence" value="ECO:0007669"/>
    <property type="project" value="UniProtKB-KW"/>
</dbReference>
<feature type="region of interest" description="Disordered" evidence="16">
    <location>
        <begin position="1"/>
        <end position="34"/>
    </location>
</feature>
<evidence type="ECO:0000256" key="1">
    <source>
        <dbReference type="ARBA" id="ARBA00000707"/>
    </source>
</evidence>
<dbReference type="InterPro" id="IPR001607">
    <property type="entry name" value="Znf_UBP"/>
</dbReference>
<protein>
    <recommendedName>
        <fullName evidence="15">Ubiquitin carboxyl-terminal hydrolase</fullName>
        <ecNumber evidence="15">3.4.19.12</ecNumber>
    </recommendedName>
</protein>
<evidence type="ECO:0000256" key="2">
    <source>
        <dbReference type="ARBA" id="ARBA00004123"/>
    </source>
</evidence>
<dbReference type="InterPro" id="IPR038765">
    <property type="entry name" value="Papain-like_cys_pep_sf"/>
</dbReference>
<dbReference type="PROSITE" id="PS50271">
    <property type="entry name" value="ZF_UBP"/>
    <property type="match status" value="1"/>
</dbReference>
<dbReference type="InterPro" id="IPR028889">
    <property type="entry name" value="USP"/>
</dbReference>
<reference evidence="19" key="1">
    <citation type="submission" date="2023-06" db="EMBL/GenBank/DDBJ databases">
        <title>Male Hemibagrus guttatus genome.</title>
        <authorList>
            <person name="Bian C."/>
        </authorList>
    </citation>
    <scope>NUCLEOTIDE SEQUENCE</scope>
    <source>
        <strain evidence="19">Male_cb2023</strain>
        <tissue evidence="19">Muscle</tissue>
    </source>
</reference>
<evidence type="ECO:0000256" key="11">
    <source>
        <dbReference type="ARBA" id="ARBA00022807"/>
    </source>
</evidence>
<dbReference type="GO" id="GO:0005737">
    <property type="term" value="C:cytoplasm"/>
    <property type="evidence" value="ECO:0007669"/>
    <property type="project" value="UniProtKB-SubCell"/>
</dbReference>
<evidence type="ECO:0000256" key="5">
    <source>
        <dbReference type="ARBA" id="ARBA00022490"/>
    </source>
</evidence>
<feature type="region of interest" description="Disordered" evidence="16">
    <location>
        <begin position="575"/>
        <end position="628"/>
    </location>
</feature>
<keyword evidence="9 15" id="KW-0833">Ubl conjugation pathway</keyword>
<dbReference type="FunFam" id="3.90.70.10:FF:000102">
    <property type="entry name" value="Ubiquitinyl hydrolase 1"/>
    <property type="match status" value="1"/>
</dbReference>
<dbReference type="SUPFAM" id="SSF57850">
    <property type="entry name" value="RING/U-box"/>
    <property type="match status" value="1"/>
</dbReference>
<dbReference type="CDD" id="cd02667">
    <property type="entry name" value="Peptidase_C19K"/>
    <property type="match status" value="1"/>
</dbReference>
<feature type="region of interest" description="Disordered" evidence="16">
    <location>
        <begin position="664"/>
        <end position="690"/>
    </location>
</feature>
<sequence length="890" mass="98998">MRLKDPFSLKTAEMTKRSNKPKKPREEESSDEVSGLTCQHVSKAVELNSVKKAVTGSLWSVCSDCMRERDVFESEQAGAHDILVCLKCGFQGCSQSERQHSVKHQQAHRSESHCISISLSTWKAWCFECNEELSTHCNKKALAQTLDFLQKHSAKSSSAGIKHQSRLTPPLQPLFSFTHSSEEEDGGDDDDNEEESDNDKDMRRKKYKHQSRLTPPLQPLFSYTHSSEEEEDGMEKDDGVEEKDTEDGDGDEEEEEDSEDGGDGSTSKIIKLIEEPAEYSEPVRGKSPVNSTLIPVKGIINLGNTCFFNAVMQNLSQTHMLNDLIQEVKEKGHKMKICPPPETGLSPLTITLAGPEPLTSAMMLFLYSMKEAGKGPVSPKILFTQLCQKAPRFKGYQQQDSQELLHYLLDSVRMEENKRIKAAILKAFNNPTEKTADEETKRQVKAYGKEGVKMNFVDRIFVGELTNTIMCEECEHISTVKEAFIDISLPIIEERISKPSNPGRLSKPGRDQESPSGHADEPSHSHAGRNGKKPSVQKPTQGRRSSTCHDTRGTDESASTLRDEAACSRGHCCHGDAADSQSDASDKDSSPQDSSNDADSEASESECSMRVSSPSNKSLPSSSCVKPTLPAPSPAPFVREQTGSAVEQLVSAVSKLGLVHTPLDGFPLREKGERDRERDREQQGAFQALSHSYTPASKECSVQSCLHQFTSIELLMGNNKLLCENCTERRHKQHRRSGDKKVEKVYTSARKQMLISELPPVVTLHLKRFHQAGMNLRKVNRHVDFPLVLDLAPFCSASCKNLGSGERVLYGLYGIVEHSGSMRGGHYTAYVKVRTPQRKCEQHRSQSGCREAVSAPLGQWVYVSDTSVQTVPESRVLNSQAYLLFYEELL</sequence>
<feature type="compositionally biased region" description="Basic and acidic residues" evidence="16">
    <location>
        <begin position="667"/>
        <end position="682"/>
    </location>
</feature>
<evidence type="ECO:0000256" key="15">
    <source>
        <dbReference type="RuleBase" id="RU366025"/>
    </source>
</evidence>
<keyword evidence="6 15" id="KW-0645">Protease</keyword>
<dbReference type="InterPro" id="IPR013083">
    <property type="entry name" value="Znf_RING/FYVE/PHD"/>
</dbReference>
<keyword evidence="11 15" id="KW-0788">Thiol protease</keyword>
<dbReference type="EMBL" id="JAUCMX010000022">
    <property type="protein sequence ID" value="KAK3513876.1"/>
    <property type="molecule type" value="Genomic_DNA"/>
</dbReference>
<dbReference type="PANTHER" id="PTHR21646:SF34">
    <property type="entry name" value="UBIQUITIN CARBOXYL-TERMINAL HYDROLASE 45"/>
    <property type="match status" value="1"/>
</dbReference>
<comment type="caution">
    <text evidence="19">The sequence shown here is derived from an EMBL/GenBank/DDBJ whole genome shotgun (WGS) entry which is preliminary data.</text>
</comment>
<dbReference type="Gene3D" id="3.90.70.10">
    <property type="entry name" value="Cysteine proteinases"/>
    <property type="match status" value="2"/>
</dbReference>
<gene>
    <name evidence="19" type="ORF">QTP70_032878</name>
</gene>
<keyword evidence="7" id="KW-0479">Metal-binding</keyword>
<dbReference type="Proteomes" id="UP001274896">
    <property type="component" value="Unassembled WGS sequence"/>
</dbReference>
<dbReference type="PROSITE" id="PS50235">
    <property type="entry name" value="USP_3"/>
    <property type="match status" value="1"/>
</dbReference>
<dbReference type="SUPFAM" id="SSF54001">
    <property type="entry name" value="Cysteine proteinases"/>
    <property type="match status" value="1"/>
</dbReference>
<feature type="region of interest" description="Disordered" evidence="16">
    <location>
        <begin position="496"/>
        <end position="562"/>
    </location>
</feature>
<proteinExistence type="inferred from homology"/>
<evidence type="ECO:0000259" key="18">
    <source>
        <dbReference type="PROSITE" id="PS50271"/>
    </source>
</evidence>
<dbReference type="Gene3D" id="3.30.40.10">
    <property type="entry name" value="Zinc/RING finger domain, C3HC4 (zinc finger)"/>
    <property type="match status" value="1"/>
</dbReference>
<dbReference type="InterPro" id="IPR050185">
    <property type="entry name" value="Ub_carboxyl-term_hydrolase"/>
</dbReference>
<dbReference type="AlphaFoldDB" id="A0AAE0Q537"/>
<evidence type="ECO:0000256" key="9">
    <source>
        <dbReference type="ARBA" id="ARBA00022786"/>
    </source>
</evidence>
<dbReference type="GO" id="GO:0004843">
    <property type="term" value="F:cysteine-type deubiquitinase activity"/>
    <property type="evidence" value="ECO:0007669"/>
    <property type="project" value="UniProtKB-UniRule"/>
</dbReference>
<evidence type="ECO:0000313" key="19">
    <source>
        <dbReference type="EMBL" id="KAK3513876.1"/>
    </source>
</evidence>
<keyword evidence="8 14" id="KW-0863">Zinc-finger</keyword>
<evidence type="ECO:0000313" key="20">
    <source>
        <dbReference type="Proteomes" id="UP001274896"/>
    </source>
</evidence>
<evidence type="ECO:0000256" key="6">
    <source>
        <dbReference type="ARBA" id="ARBA00022670"/>
    </source>
</evidence>